<dbReference type="STRING" id="1141098.A0A1Y2DVT5"/>
<dbReference type="GeneID" id="63772349"/>
<dbReference type="OrthoDB" id="626167at2759"/>
<comment type="caution">
    <text evidence="2">The sequence shown here is derived from an EMBL/GenBank/DDBJ whole genome shotgun (WGS) entry which is preliminary data.</text>
</comment>
<organism evidence="2 3">
    <name type="scientific">Pseudomassariella vexata</name>
    <dbReference type="NCBI Taxonomy" id="1141098"/>
    <lineage>
        <taxon>Eukaryota</taxon>
        <taxon>Fungi</taxon>
        <taxon>Dikarya</taxon>
        <taxon>Ascomycota</taxon>
        <taxon>Pezizomycotina</taxon>
        <taxon>Sordariomycetes</taxon>
        <taxon>Xylariomycetidae</taxon>
        <taxon>Amphisphaeriales</taxon>
        <taxon>Pseudomassariaceae</taxon>
        <taxon>Pseudomassariella</taxon>
    </lineage>
</organism>
<feature type="compositionally biased region" description="Polar residues" evidence="1">
    <location>
        <begin position="81"/>
        <end position="94"/>
    </location>
</feature>
<dbReference type="EMBL" id="MCFJ01000008">
    <property type="protein sequence ID" value="ORY63373.1"/>
    <property type="molecule type" value="Genomic_DNA"/>
</dbReference>
<gene>
    <name evidence="2" type="ORF">BCR38DRAFT_344867</name>
</gene>
<accession>A0A1Y2DVT5</accession>
<feature type="region of interest" description="Disordered" evidence="1">
    <location>
        <begin position="70"/>
        <end position="94"/>
    </location>
</feature>
<feature type="non-terminal residue" evidence="2">
    <location>
        <position position="1"/>
    </location>
</feature>
<dbReference type="Proteomes" id="UP000193689">
    <property type="component" value="Unassembled WGS sequence"/>
</dbReference>
<protein>
    <submittedName>
        <fullName evidence="2">Uncharacterized protein</fullName>
    </submittedName>
</protein>
<dbReference type="Gene3D" id="3.40.50.300">
    <property type="entry name" value="P-loop containing nucleotide triphosphate hydrolases"/>
    <property type="match status" value="1"/>
</dbReference>
<evidence type="ECO:0000256" key="1">
    <source>
        <dbReference type="SAM" id="MobiDB-lite"/>
    </source>
</evidence>
<dbReference type="InParanoid" id="A0A1Y2DVT5"/>
<name>A0A1Y2DVT5_9PEZI</name>
<proteinExistence type="predicted"/>
<dbReference type="RefSeq" id="XP_040715030.1">
    <property type="nucleotide sequence ID" value="XM_040856137.1"/>
</dbReference>
<dbReference type="InterPro" id="IPR027417">
    <property type="entry name" value="P-loop_NTPase"/>
</dbReference>
<evidence type="ECO:0000313" key="3">
    <source>
        <dbReference type="Proteomes" id="UP000193689"/>
    </source>
</evidence>
<keyword evidence="3" id="KW-1185">Reference proteome</keyword>
<reference evidence="2 3" key="1">
    <citation type="submission" date="2016-07" db="EMBL/GenBank/DDBJ databases">
        <title>Pervasive Adenine N6-methylation of Active Genes in Fungi.</title>
        <authorList>
            <consortium name="DOE Joint Genome Institute"/>
            <person name="Mondo S.J."/>
            <person name="Dannebaum R.O."/>
            <person name="Kuo R.C."/>
            <person name="Labutti K."/>
            <person name="Haridas S."/>
            <person name="Kuo A."/>
            <person name="Salamov A."/>
            <person name="Ahrendt S.R."/>
            <person name="Lipzen A."/>
            <person name="Sullivan W."/>
            <person name="Andreopoulos W.B."/>
            <person name="Clum A."/>
            <person name="Lindquist E."/>
            <person name="Daum C."/>
            <person name="Ramamoorthy G.K."/>
            <person name="Gryganskyi A."/>
            <person name="Culley D."/>
            <person name="Magnuson J.K."/>
            <person name="James T.Y."/>
            <person name="O'Malley M.A."/>
            <person name="Stajich J.E."/>
            <person name="Spatafora J.W."/>
            <person name="Visel A."/>
            <person name="Grigoriev I.V."/>
        </authorList>
    </citation>
    <scope>NUCLEOTIDE SEQUENCE [LARGE SCALE GENOMIC DNA]</scope>
    <source>
        <strain evidence="2 3">CBS 129021</strain>
    </source>
</reference>
<sequence length="168" mass="19121">LNATDETSLQQSFARVAEWILRQQPWSDYIKMAVDDRDIKMITKAVKRWFDDPRNDRWLLVYDNYDNPKLNSANQRDESTKGTTGSKVEGDTSQADIPTSKAYDIRPFFPDCYQGAIIVTTRSSTVKLGKTVQLEKPRNLDDSLEILALTSHQHSLENGEVVATINVK</sequence>
<evidence type="ECO:0000313" key="2">
    <source>
        <dbReference type="EMBL" id="ORY63373.1"/>
    </source>
</evidence>
<dbReference type="AlphaFoldDB" id="A0A1Y2DVT5"/>